<evidence type="ECO:0000313" key="3">
    <source>
        <dbReference type="Proteomes" id="UP000318521"/>
    </source>
</evidence>
<gene>
    <name evidence="2" type="ORF">FN960_06880</name>
</gene>
<dbReference type="AlphaFoldDB" id="A0A554A191"/>
<keyword evidence="3" id="KW-1185">Reference proteome</keyword>
<feature type="transmembrane region" description="Helical" evidence="1">
    <location>
        <begin position="39"/>
        <end position="59"/>
    </location>
</feature>
<sequence length="71" mass="8125">MHYGEAAIRTFYLGIFIFLALGFLFILLPFFFKKAQQSIKLISLTVGSLIMILAIAIFLNSNRYGVLKLFF</sequence>
<dbReference type="EMBL" id="VLXZ01000003">
    <property type="protein sequence ID" value="TSB47453.1"/>
    <property type="molecule type" value="Genomic_DNA"/>
</dbReference>
<keyword evidence="1" id="KW-0812">Transmembrane</keyword>
<keyword evidence="1" id="KW-0472">Membrane</keyword>
<comment type="caution">
    <text evidence="2">The sequence shown here is derived from an EMBL/GenBank/DDBJ whole genome shotgun (WGS) entry which is preliminary data.</text>
</comment>
<protein>
    <submittedName>
        <fullName evidence="2">Uncharacterized protein</fullName>
    </submittedName>
</protein>
<proteinExistence type="predicted"/>
<dbReference type="Proteomes" id="UP000318521">
    <property type="component" value="Unassembled WGS sequence"/>
</dbReference>
<keyword evidence="1" id="KW-1133">Transmembrane helix</keyword>
<organism evidence="2 3">
    <name type="scientific">Alkalicoccobacillus porphyridii</name>
    <dbReference type="NCBI Taxonomy" id="2597270"/>
    <lineage>
        <taxon>Bacteria</taxon>
        <taxon>Bacillati</taxon>
        <taxon>Bacillota</taxon>
        <taxon>Bacilli</taxon>
        <taxon>Bacillales</taxon>
        <taxon>Bacillaceae</taxon>
        <taxon>Alkalicoccobacillus</taxon>
    </lineage>
</organism>
<name>A0A554A191_9BACI</name>
<reference evidence="2 3" key="1">
    <citation type="submission" date="2019-07" db="EMBL/GenBank/DDBJ databases">
        <authorList>
            <person name="Park Y.J."/>
            <person name="Jeong S.E."/>
            <person name="Jung H.S."/>
        </authorList>
    </citation>
    <scope>NUCLEOTIDE SEQUENCE [LARGE SCALE GENOMIC DNA]</scope>
    <source>
        <strain evidence="3">P16(2019)</strain>
    </source>
</reference>
<dbReference type="RefSeq" id="WP_143847952.1">
    <property type="nucleotide sequence ID" value="NZ_VLXZ01000003.1"/>
</dbReference>
<feature type="transmembrane region" description="Helical" evidence="1">
    <location>
        <begin position="12"/>
        <end position="32"/>
    </location>
</feature>
<evidence type="ECO:0000256" key="1">
    <source>
        <dbReference type="SAM" id="Phobius"/>
    </source>
</evidence>
<accession>A0A554A191</accession>
<evidence type="ECO:0000313" key="2">
    <source>
        <dbReference type="EMBL" id="TSB47453.1"/>
    </source>
</evidence>